<organism evidence="2 3">
    <name type="scientific">Chionoecetes opilio</name>
    <name type="common">Atlantic snow crab</name>
    <name type="synonym">Cancer opilio</name>
    <dbReference type="NCBI Taxonomy" id="41210"/>
    <lineage>
        <taxon>Eukaryota</taxon>
        <taxon>Metazoa</taxon>
        <taxon>Ecdysozoa</taxon>
        <taxon>Arthropoda</taxon>
        <taxon>Crustacea</taxon>
        <taxon>Multicrustacea</taxon>
        <taxon>Malacostraca</taxon>
        <taxon>Eumalacostraca</taxon>
        <taxon>Eucarida</taxon>
        <taxon>Decapoda</taxon>
        <taxon>Pleocyemata</taxon>
        <taxon>Brachyura</taxon>
        <taxon>Eubrachyura</taxon>
        <taxon>Majoidea</taxon>
        <taxon>Majidae</taxon>
        <taxon>Chionoecetes</taxon>
    </lineage>
</organism>
<comment type="caution">
    <text evidence="2">The sequence shown here is derived from an EMBL/GenBank/DDBJ whole genome shotgun (WGS) entry which is preliminary data.</text>
</comment>
<reference evidence="2" key="1">
    <citation type="submission" date="2020-07" db="EMBL/GenBank/DDBJ databases">
        <title>The High-quality genome of the commercially important snow crab, Chionoecetes opilio.</title>
        <authorList>
            <person name="Jeong J.-H."/>
            <person name="Ryu S."/>
        </authorList>
    </citation>
    <scope>NUCLEOTIDE SEQUENCE</scope>
    <source>
        <strain evidence="2">MADBK_172401_WGS</strain>
        <tissue evidence="2">Digestive gland</tissue>
    </source>
</reference>
<dbReference type="OrthoDB" id="6363839at2759"/>
<name>A0A8J4YCT8_CHIOP</name>
<dbReference type="InterPro" id="IPR012337">
    <property type="entry name" value="RNaseH-like_sf"/>
</dbReference>
<dbReference type="GO" id="GO:0003676">
    <property type="term" value="F:nucleic acid binding"/>
    <property type="evidence" value="ECO:0007669"/>
    <property type="project" value="InterPro"/>
</dbReference>
<dbReference type="InterPro" id="IPR036397">
    <property type="entry name" value="RNaseH_sf"/>
</dbReference>
<protein>
    <recommendedName>
        <fullName evidence="1">Integrase catalytic domain-containing protein</fullName>
    </recommendedName>
</protein>
<proteinExistence type="predicted"/>
<dbReference type="Gene3D" id="3.30.420.10">
    <property type="entry name" value="Ribonuclease H-like superfamily/Ribonuclease H"/>
    <property type="match status" value="1"/>
</dbReference>
<dbReference type="GO" id="GO:0015074">
    <property type="term" value="P:DNA integration"/>
    <property type="evidence" value="ECO:0007669"/>
    <property type="project" value="InterPro"/>
</dbReference>
<sequence length="164" mass="18054">MTFSPSRNSFLVIADGLAGGRGGRPFGPILPTAHLRLFCRVHFRMLVSRSASGLTAGPQFTSTAFRNFTKRWGVYHAVSSPHYPQSNGPPCGRPSPVKHLILKTAPNGNIDSEDFDRGLLERSTTPNSRDDPLHDTLWPPAPLLCPMPILSPFSEEWQASYRGL</sequence>
<feature type="domain" description="Integrase catalytic" evidence="1">
    <location>
        <begin position="1"/>
        <end position="148"/>
    </location>
</feature>
<keyword evidence="3" id="KW-1185">Reference proteome</keyword>
<dbReference type="EMBL" id="JACEEZ010012089">
    <property type="protein sequence ID" value="KAG0720896.1"/>
    <property type="molecule type" value="Genomic_DNA"/>
</dbReference>
<evidence type="ECO:0000259" key="1">
    <source>
        <dbReference type="PROSITE" id="PS50994"/>
    </source>
</evidence>
<dbReference type="Proteomes" id="UP000770661">
    <property type="component" value="Unassembled WGS sequence"/>
</dbReference>
<dbReference type="SUPFAM" id="SSF53098">
    <property type="entry name" value="Ribonuclease H-like"/>
    <property type="match status" value="1"/>
</dbReference>
<gene>
    <name evidence="2" type="ORF">GWK47_047523</name>
</gene>
<evidence type="ECO:0000313" key="3">
    <source>
        <dbReference type="Proteomes" id="UP000770661"/>
    </source>
</evidence>
<dbReference type="AlphaFoldDB" id="A0A8J4YCT8"/>
<dbReference type="PROSITE" id="PS50994">
    <property type="entry name" value="INTEGRASE"/>
    <property type="match status" value="1"/>
</dbReference>
<evidence type="ECO:0000313" key="2">
    <source>
        <dbReference type="EMBL" id="KAG0720896.1"/>
    </source>
</evidence>
<dbReference type="InterPro" id="IPR001584">
    <property type="entry name" value="Integrase_cat-core"/>
</dbReference>
<accession>A0A8J4YCT8</accession>